<dbReference type="EMBL" id="BKCJ011037691">
    <property type="protein sequence ID" value="GFC72405.1"/>
    <property type="molecule type" value="Genomic_DNA"/>
</dbReference>
<feature type="non-terminal residue" evidence="3">
    <location>
        <position position="189"/>
    </location>
</feature>
<dbReference type="AlphaFoldDB" id="A0A699QMA8"/>
<dbReference type="InterPro" id="IPR057670">
    <property type="entry name" value="SH3_retrovirus"/>
</dbReference>
<proteinExistence type="predicted"/>
<accession>A0A699QMA8</accession>
<dbReference type="Pfam" id="PF25597">
    <property type="entry name" value="SH3_retrovirus"/>
    <property type="match status" value="1"/>
</dbReference>
<protein>
    <submittedName>
        <fullName evidence="3">Integrase, catalytic region, zinc finger, CCHC-type, peptidase aspartic, catalytic</fullName>
    </submittedName>
</protein>
<evidence type="ECO:0000313" key="3">
    <source>
        <dbReference type="EMBL" id="GFC72405.1"/>
    </source>
</evidence>
<evidence type="ECO:0000259" key="2">
    <source>
        <dbReference type="Pfam" id="PF25597"/>
    </source>
</evidence>
<feature type="region of interest" description="Disordered" evidence="1">
    <location>
        <begin position="151"/>
        <end position="170"/>
    </location>
</feature>
<feature type="domain" description="Retroviral polymerase SH3-like" evidence="2">
    <location>
        <begin position="1"/>
        <end position="41"/>
    </location>
</feature>
<feature type="non-terminal residue" evidence="3">
    <location>
        <position position="1"/>
    </location>
</feature>
<organism evidence="3">
    <name type="scientific">Tanacetum cinerariifolium</name>
    <name type="common">Dalmatian daisy</name>
    <name type="synonym">Chrysanthemum cinerariifolium</name>
    <dbReference type="NCBI Taxonomy" id="118510"/>
    <lineage>
        <taxon>Eukaryota</taxon>
        <taxon>Viridiplantae</taxon>
        <taxon>Streptophyta</taxon>
        <taxon>Embryophyta</taxon>
        <taxon>Tracheophyta</taxon>
        <taxon>Spermatophyta</taxon>
        <taxon>Magnoliopsida</taxon>
        <taxon>eudicotyledons</taxon>
        <taxon>Gunneridae</taxon>
        <taxon>Pentapetalae</taxon>
        <taxon>asterids</taxon>
        <taxon>campanulids</taxon>
        <taxon>Asterales</taxon>
        <taxon>Asteraceae</taxon>
        <taxon>Asteroideae</taxon>
        <taxon>Anthemideae</taxon>
        <taxon>Anthemidinae</taxon>
        <taxon>Tanacetum</taxon>
    </lineage>
</organism>
<sequence>LKAKADIGIFVGYAPTKKAYRFYNKRTRKIQETVHVTFDELSGGMTSEHVSSGLGPNSTTSVQNNTGLKLNALQSGSTRFDLVKDPPTPSVNTTVQQFDELFQPWIDEDEEFLPTLIAPVNAPAVQAPEIAIATPSTIHISYGAPTVTISPSVSESSPQDTSVHGIETPINDVDSNLYEPYIAPKTVSE</sequence>
<evidence type="ECO:0000256" key="1">
    <source>
        <dbReference type="SAM" id="MobiDB-lite"/>
    </source>
</evidence>
<name>A0A699QMA8_TANCI</name>
<reference evidence="3" key="1">
    <citation type="journal article" date="2019" name="Sci. Rep.">
        <title>Draft genome of Tanacetum cinerariifolium, the natural source of mosquito coil.</title>
        <authorList>
            <person name="Yamashiro T."/>
            <person name="Shiraishi A."/>
            <person name="Satake H."/>
            <person name="Nakayama K."/>
        </authorList>
    </citation>
    <scope>NUCLEOTIDE SEQUENCE</scope>
</reference>
<feature type="compositionally biased region" description="Polar residues" evidence="1">
    <location>
        <begin position="151"/>
        <end position="162"/>
    </location>
</feature>
<comment type="caution">
    <text evidence="3">The sequence shown here is derived from an EMBL/GenBank/DDBJ whole genome shotgun (WGS) entry which is preliminary data.</text>
</comment>
<gene>
    <name evidence="3" type="ORF">Tci_844375</name>
</gene>